<dbReference type="EMBL" id="AABL01001589">
    <property type="protein sequence ID" value="EAA17047.1"/>
    <property type="molecule type" value="Genomic_DNA"/>
</dbReference>
<protein>
    <submittedName>
        <fullName evidence="2">Uncharacterized protein</fullName>
    </submittedName>
</protein>
<evidence type="ECO:0000313" key="3">
    <source>
        <dbReference type="Proteomes" id="UP000008553"/>
    </source>
</evidence>
<organism evidence="2 3">
    <name type="scientific">Plasmodium yoelii yoelii</name>
    <dbReference type="NCBI Taxonomy" id="73239"/>
    <lineage>
        <taxon>Eukaryota</taxon>
        <taxon>Sar</taxon>
        <taxon>Alveolata</taxon>
        <taxon>Apicomplexa</taxon>
        <taxon>Aconoidasida</taxon>
        <taxon>Haemosporida</taxon>
        <taxon>Plasmodiidae</taxon>
        <taxon>Plasmodium</taxon>
        <taxon>Plasmodium (Vinckeia)</taxon>
    </lineage>
</organism>
<evidence type="ECO:0000256" key="1">
    <source>
        <dbReference type="SAM" id="MobiDB-lite"/>
    </source>
</evidence>
<gene>
    <name evidence="2" type="ORF">PY05081</name>
</gene>
<dbReference type="PaxDb" id="73239-Q7REI3"/>
<dbReference type="AlphaFoldDB" id="Q7REI3"/>
<feature type="region of interest" description="Disordered" evidence="1">
    <location>
        <begin position="9"/>
        <end position="39"/>
    </location>
</feature>
<dbReference type="InParanoid" id="Q7REI3"/>
<comment type="caution">
    <text evidence="2">The sequence shown here is derived from an EMBL/GenBank/DDBJ whole genome shotgun (WGS) entry which is preliminary data.</text>
</comment>
<feature type="compositionally biased region" description="Polar residues" evidence="1">
    <location>
        <begin position="10"/>
        <end position="39"/>
    </location>
</feature>
<accession>Q7REI3</accession>
<keyword evidence="3" id="KW-1185">Reference proteome</keyword>
<sequence length="70" mass="7927">MFGVIHYQKNGITKKQSSNNETKPLTVPRENTNTISDNKSTSSTIKIKINHDLFFIPNNITSYCLLQIVS</sequence>
<evidence type="ECO:0000313" key="2">
    <source>
        <dbReference type="EMBL" id="EAA17047.1"/>
    </source>
</evidence>
<dbReference type="Proteomes" id="UP000008553">
    <property type="component" value="Unassembled WGS sequence"/>
</dbReference>
<name>Q7REI3_PLAYO</name>
<proteinExistence type="predicted"/>
<reference evidence="2 3" key="1">
    <citation type="journal article" date="2002" name="Nature">
        <title>Genome sequence and comparative analysis of the model rodent malaria parasite Plasmodium yoelii yoelii.</title>
        <authorList>
            <person name="Carlton J.M."/>
            <person name="Angiuoli S.V."/>
            <person name="Suh B.B."/>
            <person name="Kooij T.W."/>
            <person name="Pertea M."/>
            <person name="Silva J.C."/>
            <person name="Ermolaeva M.D."/>
            <person name="Allen J.E."/>
            <person name="Selengut J.D."/>
            <person name="Koo H.L."/>
            <person name="Peterson J.D."/>
            <person name="Pop M."/>
            <person name="Kosack D.S."/>
            <person name="Shumway M.F."/>
            <person name="Bidwell S.L."/>
            <person name="Shallom S.J."/>
            <person name="van Aken S.E."/>
            <person name="Riedmuller S.B."/>
            <person name="Feldblyum T.V."/>
            <person name="Cho J.K."/>
            <person name="Quackenbush J."/>
            <person name="Sedegah M."/>
            <person name="Shoaibi A."/>
            <person name="Cummings L.M."/>
            <person name="Florens L."/>
            <person name="Yates J.R."/>
            <person name="Raine J.D."/>
            <person name="Sinden R.E."/>
            <person name="Harris M.A."/>
            <person name="Cunningham D.A."/>
            <person name="Preiser P.R."/>
            <person name="Bergman L.W."/>
            <person name="Vaidya A.B."/>
            <person name="van Lin L.H."/>
            <person name="Janse C.J."/>
            <person name="Waters A.P."/>
            <person name="Smith H.O."/>
            <person name="White O.R."/>
            <person name="Salzberg S.L."/>
            <person name="Venter J.C."/>
            <person name="Fraser C.M."/>
            <person name="Hoffman S.L."/>
            <person name="Gardner M.J."/>
            <person name="Carucci D.J."/>
        </authorList>
    </citation>
    <scope>NUCLEOTIDE SEQUENCE [LARGE SCALE GENOMIC DNA]</scope>
    <source>
        <strain evidence="2 3">17XNL</strain>
    </source>
</reference>